<reference evidence="1 2" key="1">
    <citation type="submission" date="2021-03" db="EMBL/GenBank/DDBJ databases">
        <authorList>
            <person name="Gilmore M.S."/>
            <person name="Schwartzman J."/>
            <person name="Van Tyne D."/>
            <person name="Martin M."/>
            <person name="Earl A.M."/>
            <person name="Manson A.L."/>
            <person name="Straub T."/>
            <person name="Salamzade R."/>
            <person name="Saavedra J."/>
            <person name="Lebreton F."/>
            <person name="Prichula J."/>
            <person name="Schaufler K."/>
            <person name="Gaca A."/>
            <person name="Sgardioli B."/>
            <person name="Wagenaar J."/>
            <person name="Strong T."/>
        </authorList>
    </citation>
    <scope>NUCLEOTIDE SEQUENCE [LARGE SCALE GENOMIC DNA]</scope>
    <source>
        <strain evidence="1 2">665A</strain>
    </source>
</reference>
<keyword evidence="2" id="KW-1185">Reference proteome</keyword>
<reference evidence="1 2" key="2">
    <citation type="submission" date="2024-02" db="EMBL/GenBank/DDBJ databases">
        <title>The Genome Sequence of Enterococcus sp. DIV0159.</title>
        <authorList>
            <person name="Earl A."/>
            <person name="Manson A."/>
            <person name="Gilmore M."/>
            <person name="Sanders J."/>
            <person name="Shea T."/>
            <person name="Howe W."/>
            <person name="Livny J."/>
            <person name="Cuomo C."/>
            <person name="Neafsey D."/>
            <person name="Birren B."/>
        </authorList>
    </citation>
    <scope>NUCLEOTIDE SEQUENCE [LARGE SCALE GENOMIC DNA]</scope>
    <source>
        <strain evidence="1 2">665A</strain>
    </source>
</reference>
<proteinExistence type="predicted"/>
<name>A0ABV0EWF4_9ENTE</name>
<accession>A0ABV0EWF4</accession>
<organism evidence="1 2">
    <name type="scientific">Candidatus Enterococcus ferrettii</name>
    <dbReference type="NCBI Taxonomy" id="2815324"/>
    <lineage>
        <taxon>Bacteria</taxon>
        <taxon>Bacillati</taxon>
        <taxon>Bacillota</taxon>
        <taxon>Bacilli</taxon>
        <taxon>Lactobacillales</taxon>
        <taxon>Enterococcaceae</taxon>
        <taxon>Enterococcus</taxon>
    </lineage>
</organism>
<dbReference type="Proteomes" id="UP000664357">
    <property type="component" value="Unassembled WGS sequence"/>
</dbReference>
<evidence type="ECO:0000313" key="2">
    <source>
        <dbReference type="Proteomes" id="UP000664357"/>
    </source>
</evidence>
<sequence length="35" mass="4125">MHHCLKRTLASRYNEATEYPVADEKQHLKKKGRGK</sequence>
<protein>
    <submittedName>
        <fullName evidence="1">Uncharacterized protein</fullName>
    </submittedName>
</protein>
<dbReference type="EMBL" id="JAFREL020000003">
    <property type="protein sequence ID" value="MEO1771943.1"/>
    <property type="molecule type" value="Genomic_DNA"/>
</dbReference>
<comment type="caution">
    <text evidence="1">The sequence shown here is derived from an EMBL/GenBank/DDBJ whole genome shotgun (WGS) entry which is preliminary data.</text>
</comment>
<gene>
    <name evidence="1" type="ORF">JZO67_003925</name>
</gene>
<evidence type="ECO:0000313" key="1">
    <source>
        <dbReference type="EMBL" id="MEO1771943.1"/>
    </source>
</evidence>